<evidence type="ECO:0000313" key="2">
    <source>
        <dbReference type="EMBL" id="KAH7260647.1"/>
    </source>
</evidence>
<dbReference type="Proteomes" id="UP000720189">
    <property type="component" value="Unassembled WGS sequence"/>
</dbReference>
<keyword evidence="3" id="KW-1185">Reference proteome</keyword>
<proteinExistence type="predicted"/>
<dbReference type="GeneID" id="70219680"/>
<feature type="domain" description="Protein-arginine deiminase C-terminal" evidence="1">
    <location>
        <begin position="2"/>
        <end position="115"/>
    </location>
</feature>
<reference evidence="2" key="1">
    <citation type="journal article" date="2021" name="Nat. Commun.">
        <title>Genetic determinants of endophytism in the Arabidopsis root mycobiome.</title>
        <authorList>
            <person name="Mesny F."/>
            <person name="Miyauchi S."/>
            <person name="Thiergart T."/>
            <person name="Pickel B."/>
            <person name="Atanasova L."/>
            <person name="Karlsson M."/>
            <person name="Huettel B."/>
            <person name="Barry K.W."/>
            <person name="Haridas S."/>
            <person name="Chen C."/>
            <person name="Bauer D."/>
            <person name="Andreopoulos W."/>
            <person name="Pangilinan J."/>
            <person name="LaButti K."/>
            <person name="Riley R."/>
            <person name="Lipzen A."/>
            <person name="Clum A."/>
            <person name="Drula E."/>
            <person name="Henrissat B."/>
            <person name="Kohler A."/>
            <person name="Grigoriev I.V."/>
            <person name="Martin F.M."/>
            <person name="Hacquard S."/>
        </authorList>
    </citation>
    <scope>NUCLEOTIDE SEQUENCE</scope>
    <source>
        <strain evidence="2">MPI-CAGE-AT-0023</strain>
    </source>
</reference>
<dbReference type="Gene3D" id="3.75.10.10">
    <property type="entry name" value="L-arginine/glycine Amidinotransferase, Chain A"/>
    <property type="match status" value="2"/>
</dbReference>
<accession>A0A9P9HPX4</accession>
<comment type="caution">
    <text evidence="2">The sequence shown here is derived from an EMBL/GenBank/DDBJ whole genome shotgun (WGS) entry which is preliminary data.</text>
</comment>
<feature type="domain" description="Protein-arginine deiminase C-terminal" evidence="1">
    <location>
        <begin position="117"/>
        <end position="310"/>
    </location>
</feature>
<dbReference type="Pfam" id="PF03068">
    <property type="entry name" value="PAD"/>
    <property type="match status" value="2"/>
</dbReference>
<dbReference type="InterPro" id="IPR013530">
    <property type="entry name" value="PAD_C"/>
</dbReference>
<gene>
    <name evidence="2" type="ORF">BKA55DRAFT_535681</name>
</gene>
<dbReference type="OrthoDB" id="5102063at2759"/>
<dbReference type="PANTHER" id="PTHR10837:SF8">
    <property type="entry name" value="PROTEIN-ARGININE DEIMINASE"/>
    <property type="match status" value="1"/>
</dbReference>
<dbReference type="EMBL" id="JAGMUX010000004">
    <property type="protein sequence ID" value="KAH7260647.1"/>
    <property type="molecule type" value="Genomic_DNA"/>
</dbReference>
<dbReference type="GO" id="GO:0005509">
    <property type="term" value="F:calcium ion binding"/>
    <property type="evidence" value="ECO:0007669"/>
    <property type="project" value="InterPro"/>
</dbReference>
<organism evidence="2 3">
    <name type="scientific">Fusarium redolens</name>
    <dbReference type="NCBI Taxonomy" id="48865"/>
    <lineage>
        <taxon>Eukaryota</taxon>
        <taxon>Fungi</taxon>
        <taxon>Dikarya</taxon>
        <taxon>Ascomycota</taxon>
        <taxon>Pezizomycotina</taxon>
        <taxon>Sordariomycetes</taxon>
        <taxon>Hypocreomycetidae</taxon>
        <taxon>Hypocreales</taxon>
        <taxon>Nectriaceae</taxon>
        <taxon>Fusarium</taxon>
        <taxon>Fusarium redolens species complex</taxon>
    </lineage>
</organism>
<dbReference type="SUPFAM" id="SSF55909">
    <property type="entry name" value="Pentein"/>
    <property type="match status" value="1"/>
</dbReference>
<evidence type="ECO:0000259" key="1">
    <source>
        <dbReference type="Pfam" id="PF03068"/>
    </source>
</evidence>
<name>A0A9P9HPX4_FUSRE</name>
<dbReference type="AlphaFoldDB" id="A0A9P9HPX4"/>
<dbReference type="GO" id="GO:0005737">
    <property type="term" value="C:cytoplasm"/>
    <property type="evidence" value="ECO:0007669"/>
    <property type="project" value="InterPro"/>
</dbReference>
<sequence length="311" mass="34454">MQQKFVQHPDDALMNVTETPSLHLLNGTDDIWAQDFIEPGFASMPGSEGPISLRVLVQSAQSIRVSGRQVFESLRGDRVGGHQPSLGSGFGHEEINSGGNIEIIPPMDDGCCGYPSSIKFIKKAQDSGHGSTLATSYPNLRQPEGFSFCDSRLENLTIDALLSDDDFLQTQKYVQKYIDHNLELLLEELPLPHNEVLRIPALFKNFTYPWPSNLDGLPPRLHRAAPGQSQLIAFLPAAINGVVIGSDYLTAKRWGPIVDDHDILEQAVRDVYGQTGIKVHFVDDFMSHHVNGGEVHCGTNTLKDTRVEWWS</sequence>
<dbReference type="InterPro" id="IPR004303">
    <property type="entry name" value="PAD"/>
</dbReference>
<evidence type="ECO:0000313" key="3">
    <source>
        <dbReference type="Proteomes" id="UP000720189"/>
    </source>
</evidence>
<dbReference type="GO" id="GO:0004668">
    <property type="term" value="F:protein-arginine deiminase activity"/>
    <property type="evidence" value="ECO:0007669"/>
    <property type="project" value="InterPro"/>
</dbReference>
<dbReference type="PANTHER" id="PTHR10837">
    <property type="entry name" value="PEPTIDYLARGININE DEIMINASE"/>
    <property type="match status" value="1"/>
</dbReference>
<dbReference type="RefSeq" id="XP_046052524.1">
    <property type="nucleotide sequence ID" value="XM_046189726.1"/>
</dbReference>
<protein>
    <recommendedName>
        <fullName evidence="1">Protein-arginine deiminase C-terminal domain-containing protein</fullName>
    </recommendedName>
</protein>